<dbReference type="Proteomes" id="UP001189429">
    <property type="component" value="Unassembled WGS sequence"/>
</dbReference>
<proteinExistence type="predicted"/>
<reference evidence="3" key="1">
    <citation type="submission" date="2023-10" db="EMBL/GenBank/DDBJ databases">
        <authorList>
            <person name="Chen Y."/>
            <person name="Shah S."/>
            <person name="Dougan E. K."/>
            <person name="Thang M."/>
            <person name="Chan C."/>
        </authorList>
    </citation>
    <scope>NUCLEOTIDE SEQUENCE [LARGE SCALE GENOMIC DNA]</scope>
</reference>
<name>A0ABN9PC29_9DINO</name>
<gene>
    <name evidence="3" type="ORF">PCOR1329_LOCUS1681</name>
</gene>
<comment type="caution">
    <text evidence="3">The sequence shown here is derived from an EMBL/GenBank/DDBJ whole genome shotgun (WGS) entry which is preliminary data.</text>
</comment>
<evidence type="ECO:0000313" key="4">
    <source>
        <dbReference type="Proteomes" id="UP001189429"/>
    </source>
</evidence>
<keyword evidence="4" id="KW-1185">Reference proteome</keyword>
<feature type="region of interest" description="Disordered" evidence="1">
    <location>
        <begin position="248"/>
        <end position="333"/>
    </location>
</feature>
<evidence type="ECO:0000313" key="3">
    <source>
        <dbReference type="EMBL" id="CAK0790396.1"/>
    </source>
</evidence>
<protein>
    <submittedName>
        <fullName evidence="3">Uncharacterized protein</fullName>
    </submittedName>
</protein>
<dbReference type="EMBL" id="CAUYUJ010000414">
    <property type="protein sequence ID" value="CAK0790396.1"/>
    <property type="molecule type" value="Genomic_DNA"/>
</dbReference>
<feature type="compositionally biased region" description="Basic and acidic residues" evidence="1">
    <location>
        <begin position="318"/>
        <end position="332"/>
    </location>
</feature>
<feature type="compositionally biased region" description="Pro residues" evidence="1">
    <location>
        <begin position="273"/>
        <end position="285"/>
    </location>
</feature>
<keyword evidence="2" id="KW-0472">Membrane</keyword>
<evidence type="ECO:0000256" key="2">
    <source>
        <dbReference type="SAM" id="Phobius"/>
    </source>
</evidence>
<feature type="transmembrane region" description="Helical" evidence="2">
    <location>
        <begin position="546"/>
        <end position="574"/>
    </location>
</feature>
<evidence type="ECO:0000256" key="1">
    <source>
        <dbReference type="SAM" id="MobiDB-lite"/>
    </source>
</evidence>
<sequence>MGLRAAQAVEVDFVTEQGETLTARLRQGRLDAYGGEQFDIVTALPEPTGMTPDAAALWQDSAGAQEELRILGGGGVAVPELCRERGLGRAQVERALVRGERFRVRIRAPAQEGAAAEARARGCDAAVGLAPRGSGPLGVANGSAAVFSGSLLTDAGPHAEQDLLTVLTELRRGVGGEPPRPSVLFLGLGFLLGRELSLDTVAHRRPPRRPSAALGGQEAEELAIQAEVEAHPGGPIGTAGSAGIIADPTTTLPPVPEHHLPSAGGSHAGTAAPPAPQKEAPPPKVQPLASVADGEEHPVVPAATTTPPARRAARHQKIASEHATRDSKEPWRAADAAQVARAARTAEALQAESAAVREIVREASFGSKEQMKSVSEMFGDIKRDMYRMNEKIGSLQRDIEDGVKIAPPDPADSLVYPLSACTRCILVLTVLYFVLYTLVSVYSLVLEFLDILDGGLAEQALRAACDAVLHAPMLCVLFLGAQLRALQVTRGEHGPQEVAELAMEACTWSVVVQTALVLLIPLLTGEVPKVDDGNRVEIPDLDSQPLAGLLTLVRFAAMTCLYLGCCVICISVVLMDARSLGAEPTFHHAS</sequence>
<keyword evidence="2" id="KW-1133">Transmembrane helix</keyword>
<feature type="transmembrane region" description="Helical" evidence="2">
    <location>
        <begin position="425"/>
        <end position="449"/>
    </location>
</feature>
<keyword evidence="2" id="KW-0812">Transmembrane</keyword>
<organism evidence="3 4">
    <name type="scientific">Prorocentrum cordatum</name>
    <dbReference type="NCBI Taxonomy" id="2364126"/>
    <lineage>
        <taxon>Eukaryota</taxon>
        <taxon>Sar</taxon>
        <taxon>Alveolata</taxon>
        <taxon>Dinophyceae</taxon>
        <taxon>Prorocentrales</taxon>
        <taxon>Prorocentraceae</taxon>
        <taxon>Prorocentrum</taxon>
    </lineage>
</organism>
<accession>A0ABN9PC29</accession>
<feature type="compositionally biased region" description="Low complexity" evidence="1">
    <location>
        <begin position="301"/>
        <end position="310"/>
    </location>
</feature>